<evidence type="ECO:0000259" key="3">
    <source>
        <dbReference type="Pfam" id="PF03816"/>
    </source>
</evidence>
<evidence type="ECO:0000313" key="4">
    <source>
        <dbReference type="EMBL" id="OGY26618.1"/>
    </source>
</evidence>
<dbReference type="NCBIfam" id="TIGR00350">
    <property type="entry name" value="lytR_cpsA_psr"/>
    <property type="match status" value="1"/>
</dbReference>
<dbReference type="PANTHER" id="PTHR33392:SF6">
    <property type="entry name" value="POLYISOPRENYL-TEICHOIC ACID--PEPTIDOGLYCAN TEICHOIC ACID TRANSFERASE TAGU"/>
    <property type="match status" value="1"/>
</dbReference>
<sequence>MRYIDLGVLPPKPTEKQSRRKKIILFTTGLLLTTIIGYFSYAFYWPISNLLGEIFKNPGAVLSFFREPTGELRSTAGKTNILILGIDKRANVSYTFVGSGGQREHNGFLSDTIIVLSVDQNTKQTSLVSIPRDTWVSIPSWDGFSASEGKINSAYSLGDSYGYPGGGLKLAEQVVSQHLGLPIHYGARIDFEGFKKGIDTLGGVDIVVDETFDDYQYPVEGKERASCPNGTFSCRFEHLHFDAGATHMDGATALKYVRSRTGAGGEGSDFARARRQQKVIQAAAKKALSIGTLIDPFKLNALFRDFGEAIETDFDLKSLPKSTRLAKEINIDSLRTFVLDPSSGLMHSPGADLYGGAYVIVPKVSWDDVRAKIKNFLNPSSTEKK</sequence>
<organism evidence="4 5">
    <name type="scientific">Candidatus Woykebacteria bacterium RBG_16_44_10</name>
    <dbReference type="NCBI Taxonomy" id="1802597"/>
    <lineage>
        <taxon>Bacteria</taxon>
        <taxon>Candidatus Woykeibacteriota</taxon>
    </lineage>
</organism>
<keyword evidence="2" id="KW-0472">Membrane</keyword>
<feature type="transmembrane region" description="Helical" evidence="2">
    <location>
        <begin position="23"/>
        <end position="45"/>
    </location>
</feature>
<name>A0A1G1WFY3_9BACT</name>
<dbReference type="Proteomes" id="UP000177588">
    <property type="component" value="Unassembled WGS sequence"/>
</dbReference>
<dbReference type="EMBL" id="MHCT01000003">
    <property type="protein sequence ID" value="OGY26618.1"/>
    <property type="molecule type" value="Genomic_DNA"/>
</dbReference>
<comment type="caution">
    <text evidence="4">The sequence shown here is derived from an EMBL/GenBank/DDBJ whole genome shotgun (WGS) entry which is preliminary data.</text>
</comment>
<dbReference type="STRING" id="1802597.A2Z24_02245"/>
<protein>
    <recommendedName>
        <fullName evidence="3">Cell envelope-related transcriptional attenuator domain-containing protein</fullName>
    </recommendedName>
</protein>
<evidence type="ECO:0000256" key="2">
    <source>
        <dbReference type="SAM" id="Phobius"/>
    </source>
</evidence>
<evidence type="ECO:0000256" key="1">
    <source>
        <dbReference type="ARBA" id="ARBA00006068"/>
    </source>
</evidence>
<dbReference type="InterPro" id="IPR004474">
    <property type="entry name" value="LytR_CpsA_psr"/>
</dbReference>
<dbReference type="PANTHER" id="PTHR33392">
    <property type="entry name" value="POLYISOPRENYL-TEICHOIC ACID--PEPTIDOGLYCAN TEICHOIC ACID TRANSFERASE TAGU"/>
    <property type="match status" value="1"/>
</dbReference>
<feature type="domain" description="Cell envelope-related transcriptional attenuator" evidence="3">
    <location>
        <begin position="110"/>
        <end position="287"/>
    </location>
</feature>
<keyword evidence="2" id="KW-1133">Transmembrane helix</keyword>
<dbReference type="Pfam" id="PF03816">
    <property type="entry name" value="LytR_cpsA_psr"/>
    <property type="match status" value="1"/>
</dbReference>
<dbReference type="InterPro" id="IPR050922">
    <property type="entry name" value="LytR/CpsA/Psr_CW_biosynth"/>
</dbReference>
<comment type="similarity">
    <text evidence="1">Belongs to the LytR/CpsA/Psr (LCP) family.</text>
</comment>
<accession>A0A1G1WFY3</accession>
<dbReference type="AlphaFoldDB" id="A0A1G1WFY3"/>
<dbReference type="Gene3D" id="3.40.630.190">
    <property type="entry name" value="LCP protein"/>
    <property type="match status" value="1"/>
</dbReference>
<reference evidence="4 5" key="1">
    <citation type="journal article" date="2016" name="Nat. Commun.">
        <title>Thousands of microbial genomes shed light on interconnected biogeochemical processes in an aquifer system.</title>
        <authorList>
            <person name="Anantharaman K."/>
            <person name="Brown C.T."/>
            <person name="Hug L.A."/>
            <person name="Sharon I."/>
            <person name="Castelle C.J."/>
            <person name="Probst A.J."/>
            <person name="Thomas B.C."/>
            <person name="Singh A."/>
            <person name="Wilkins M.J."/>
            <person name="Karaoz U."/>
            <person name="Brodie E.L."/>
            <person name="Williams K.H."/>
            <person name="Hubbard S.S."/>
            <person name="Banfield J.F."/>
        </authorList>
    </citation>
    <scope>NUCLEOTIDE SEQUENCE [LARGE SCALE GENOMIC DNA]</scope>
</reference>
<keyword evidence="2" id="KW-0812">Transmembrane</keyword>
<gene>
    <name evidence="4" type="ORF">A2Z24_02245</name>
</gene>
<proteinExistence type="inferred from homology"/>
<evidence type="ECO:0000313" key="5">
    <source>
        <dbReference type="Proteomes" id="UP000177588"/>
    </source>
</evidence>